<dbReference type="GO" id="GO:0003735">
    <property type="term" value="F:structural constituent of ribosome"/>
    <property type="evidence" value="ECO:0007669"/>
    <property type="project" value="InterPro"/>
</dbReference>
<name>A0A420ZDX5_UNCK3</name>
<proteinExistence type="inferred from homology"/>
<dbReference type="InterPro" id="IPR047859">
    <property type="entry name" value="Ribosomal_bL17_CS"/>
</dbReference>
<dbReference type="InterPro" id="IPR036373">
    <property type="entry name" value="Ribosomal_bL17_sf"/>
</dbReference>
<dbReference type="Proteomes" id="UP000281261">
    <property type="component" value="Unassembled WGS sequence"/>
</dbReference>
<dbReference type="GO" id="GO:0015934">
    <property type="term" value="C:large ribosomal subunit"/>
    <property type="evidence" value="ECO:0007669"/>
    <property type="project" value="TreeGrafter"/>
</dbReference>
<comment type="similarity">
    <text evidence="1 4 5">Belongs to the bacterial ribosomal protein bL17 family.</text>
</comment>
<keyword evidence="3 4" id="KW-0687">Ribonucleoprotein</keyword>
<evidence type="ECO:0000256" key="2">
    <source>
        <dbReference type="ARBA" id="ARBA00022980"/>
    </source>
</evidence>
<dbReference type="PROSITE" id="PS01167">
    <property type="entry name" value="RIBOSOMAL_L17"/>
    <property type="match status" value="1"/>
</dbReference>
<evidence type="ECO:0000256" key="4">
    <source>
        <dbReference type="HAMAP-Rule" id="MF_01368"/>
    </source>
</evidence>
<evidence type="ECO:0000256" key="5">
    <source>
        <dbReference type="RuleBase" id="RU000660"/>
    </source>
</evidence>
<dbReference type="AlphaFoldDB" id="A0A420ZDX5"/>
<comment type="subunit">
    <text evidence="4">Part of the 50S ribosomal subunit. Contacts protein L32.</text>
</comment>
<evidence type="ECO:0000313" key="6">
    <source>
        <dbReference type="EMBL" id="RLC37899.1"/>
    </source>
</evidence>
<dbReference type="HAMAP" id="MF_01368">
    <property type="entry name" value="Ribosomal_bL17"/>
    <property type="match status" value="1"/>
</dbReference>
<evidence type="ECO:0000256" key="3">
    <source>
        <dbReference type="ARBA" id="ARBA00023274"/>
    </source>
</evidence>
<evidence type="ECO:0000313" key="7">
    <source>
        <dbReference type="Proteomes" id="UP000281261"/>
    </source>
</evidence>
<dbReference type="GO" id="GO:0006412">
    <property type="term" value="P:translation"/>
    <property type="evidence" value="ECO:0007669"/>
    <property type="project" value="UniProtKB-UniRule"/>
</dbReference>
<dbReference type="SUPFAM" id="SSF64263">
    <property type="entry name" value="Prokaryotic ribosomal protein L17"/>
    <property type="match status" value="1"/>
</dbReference>
<organism evidence="6 7">
    <name type="scientific">candidate division Kazan bacterium</name>
    <dbReference type="NCBI Taxonomy" id="2202143"/>
    <lineage>
        <taxon>Bacteria</taxon>
        <taxon>Bacteria division Kazan-3B-28</taxon>
    </lineage>
</organism>
<evidence type="ECO:0000256" key="1">
    <source>
        <dbReference type="ARBA" id="ARBA00008777"/>
    </source>
</evidence>
<dbReference type="InterPro" id="IPR000456">
    <property type="entry name" value="Ribosomal_bL17"/>
</dbReference>
<dbReference type="Pfam" id="PF01196">
    <property type="entry name" value="Ribosomal_L17"/>
    <property type="match status" value="1"/>
</dbReference>
<dbReference type="EMBL" id="QMNG01000001">
    <property type="protein sequence ID" value="RLC37899.1"/>
    <property type="molecule type" value="Genomic_DNA"/>
</dbReference>
<keyword evidence="2 4" id="KW-0689">Ribosomal protein</keyword>
<dbReference type="PANTHER" id="PTHR14413">
    <property type="entry name" value="RIBOSOMAL PROTEIN L17"/>
    <property type="match status" value="1"/>
</dbReference>
<reference evidence="6 7" key="1">
    <citation type="submission" date="2018-06" db="EMBL/GenBank/DDBJ databases">
        <title>Extensive metabolic versatility and redundancy in microbially diverse, dynamic hydrothermal sediments.</title>
        <authorList>
            <person name="Dombrowski N."/>
            <person name="Teske A."/>
            <person name="Baker B.J."/>
        </authorList>
    </citation>
    <scope>NUCLEOTIDE SEQUENCE [LARGE SCALE GENOMIC DNA]</scope>
    <source>
        <strain evidence="6">B79_G16</strain>
    </source>
</reference>
<dbReference type="Gene3D" id="3.90.1030.10">
    <property type="entry name" value="Ribosomal protein L17"/>
    <property type="match status" value="1"/>
</dbReference>
<sequence length="117" mass="13364">MKHKVSGTKLGRIKKHRVALMRNLLTSLILYEKIETTQAKAKALKPKIEKIMTYAKRGTLADKQRLMKHLYNNQIVVKKMIKVLGPRYKDRAGGYVRVLKKGYRAGDAAPVSIIEFV</sequence>
<comment type="caution">
    <text evidence="6">The sequence shown here is derived from an EMBL/GenBank/DDBJ whole genome shotgun (WGS) entry which is preliminary data.</text>
</comment>
<gene>
    <name evidence="4" type="primary">rplQ</name>
    <name evidence="6" type="ORF">DRH29_00595</name>
</gene>
<dbReference type="NCBIfam" id="TIGR00059">
    <property type="entry name" value="L17"/>
    <property type="match status" value="1"/>
</dbReference>
<dbReference type="PANTHER" id="PTHR14413:SF16">
    <property type="entry name" value="LARGE RIBOSOMAL SUBUNIT PROTEIN BL17M"/>
    <property type="match status" value="1"/>
</dbReference>
<protein>
    <recommendedName>
        <fullName evidence="4">Large ribosomal subunit protein bL17</fullName>
    </recommendedName>
</protein>
<accession>A0A420ZDX5</accession>